<accession>A0A8J6QJA5</accession>
<dbReference type="InterPro" id="IPR003477">
    <property type="entry name" value="PemK-like"/>
</dbReference>
<sequence>MAGFTPKRNDIIWFDFEPTKGREIGKCRPALVLSSEEYNKRTGLVIICPISTSVRGGPTEVPVKNLDKPSVVAASLIQTLAWADRKAKLITTAESGVMDDVLMRLIPLIGAEKLFED</sequence>
<dbReference type="GO" id="GO:0016075">
    <property type="term" value="P:rRNA catabolic process"/>
    <property type="evidence" value="ECO:0007669"/>
    <property type="project" value="TreeGrafter"/>
</dbReference>
<protein>
    <submittedName>
        <fullName evidence="1">Type II toxin-antitoxin system PemK/MazF family toxin</fullName>
    </submittedName>
</protein>
<dbReference type="PANTHER" id="PTHR33988">
    <property type="entry name" value="ENDORIBONUCLEASE MAZF-RELATED"/>
    <property type="match status" value="1"/>
</dbReference>
<dbReference type="SUPFAM" id="SSF50118">
    <property type="entry name" value="Cell growth inhibitor/plasmid maintenance toxic component"/>
    <property type="match status" value="1"/>
</dbReference>
<evidence type="ECO:0000313" key="1">
    <source>
        <dbReference type="EMBL" id="MBD1389532.1"/>
    </source>
</evidence>
<dbReference type="AlphaFoldDB" id="A0A8J6QJA5"/>
<dbReference type="RefSeq" id="WP_191144638.1">
    <property type="nucleotide sequence ID" value="NZ_JACXAF010000009.1"/>
</dbReference>
<dbReference type="GO" id="GO:0004521">
    <property type="term" value="F:RNA endonuclease activity"/>
    <property type="evidence" value="ECO:0007669"/>
    <property type="project" value="TreeGrafter"/>
</dbReference>
<dbReference type="PANTHER" id="PTHR33988:SF3">
    <property type="entry name" value="ENDORIBONUCLEASE TOXIN CHPB-RELATED"/>
    <property type="match status" value="1"/>
</dbReference>
<gene>
    <name evidence="1" type="ORF">IC617_08835</name>
</gene>
<evidence type="ECO:0000313" key="2">
    <source>
        <dbReference type="Proteomes" id="UP000638014"/>
    </source>
</evidence>
<keyword evidence="2" id="KW-1185">Reference proteome</keyword>
<dbReference type="InterPro" id="IPR011067">
    <property type="entry name" value="Plasmid_toxin/cell-grow_inhib"/>
</dbReference>
<dbReference type="Pfam" id="PF02452">
    <property type="entry name" value="PemK_toxin"/>
    <property type="match status" value="1"/>
</dbReference>
<dbReference type="GO" id="GO:0003677">
    <property type="term" value="F:DNA binding"/>
    <property type="evidence" value="ECO:0007669"/>
    <property type="project" value="InterPro"/>
</dbReference>
<dbReference type="GO" id="GO:0006402">
    <property type="term" value="P:mRNA catabolic process"/>
    <property type="evidence" value="ECO:0007669"/>
    <property type="project" value="TreeGrafter"/>
</dbReference>
<name>A0A8J6QJA5_9GAMM</name>
<reference evidence="1" key="1">
    <citation type="submission" date="2020-09" db="EMBL/GenBank/DDBJ databases">
        <title>A novel bacterium of genus Neiella, isolated from South China Sea.</title>
        <authorList>
            <person name="Huang H."/>
            <person name="Mo K."/>
            <person name="Hu Y."/>
        </authorList>
    </citation>
    <scope>NUCLEOTIDE SEQUENCE</scope>
    <source>
        <strain evidence="1">HB171785</strain>
    </source>
</reference>
<comment type="caution">
    <text evidence="1">The sequence shown here is derived from an EMBL/GenBank/DDBJ whole genome shotgun (WGS) entry which is preliminary data.</text>
</comment>
<dbReference type="Proteomes" id="UP000638014">
    <property type="component" value="Unassembled WGS sequence"/>
</dbReference>
<dbReference type="EMBL" id="JACXAF010000009">
    <property type="protein sequence ID" value="MBD1389532.1"/>
    <property type="molecule type" value="Genomic_DNA"/>
</dbReference>
<proteinExistence type="predicted"/>
<organism evidence="1 2">
    <name type="scientific">Neiella litorisoli</name>
    <dbReference type="NCBI Taxonomy" id="2771431"/>
    <lineage>
        <taxon>Bacteria</taxon>
        <taxon>Pseudomonadati</taxon>
        <taxon>Pseudomonadota</taxon>
        <taxon>Gammaproteobacteria</taxon>
        <taxon>Alteromonadales</taxon>
        <taxon>Echinimonadaceae</taxon>
        <taxon>Neiella</taxon>
    </lineage>
</organism>
<dbReference type="Gene3D" id="2.30.30.110">
    <property type="match status" value="1"/>
</dbReference>